<dbReference type="EMBL" id="CAJVPZ010001810">
    <property type="protein sequence ID" value="CAG8500419.1"/>
    <property type="molecule type" value="Genomic_DNA"/>
</dbReference>
<feature type="non-terminal residue" evidence="1">
    <location>
        <position position="270"/>
    </location>
</feature>
<gene>
    <name evidence="1" type="ORF">RFULGI_LOCUS2410</name>
</gene>
<comment type="caution">
    <text evidence="1">The sequence shown here is derived from an EMBL/GenBank/DDBJ whole genome shotgun (WGS) entry which is preliminary data.</text>
</comment>
<proteinExistence type="predicted"/>
<organism evidence="1 2">
    <name type="scientific">Racocetra fulgida</name>
    <dbReference type="NCBI Taxonomy" id="60492"/>
    <lineage>
        <taxon>Eukaryota</taxon>
        <taxon>Fungi</taxon>
        <taxon>Fungi incertae sedis</taxon>
        <taxon>Mucoromycota</taxon>
        <taxon>Glomeromycotina</taxon>
        <taxon>Glomeromycetes</taxon>
        <taxon>Diversisporales</taxon>
        <taxon>Gigasporaceae</taxon>
        <taxon>Racocetra</taxon>
    </lineage>
</organism>
<accession>A0A9N9F0S9</accession>
<name>A0A9N9F0S9_9GLOM</name>
<dbReference type="Proteomes" id="UP000789396">
    <property type="component" value="Unassembled WGS sequence"/>
</dbReference>
<reference evidence="1" key="1">
    <citation type="submission" date="2021-06" db="EMBL/GenBank/DDBJ databases">
        <authorList>
            <person name="Kallberg Y."/>
            <person name="Tangrot J."/>
            <person name="Rosling A."/>
        </authorList>
    </citation>
    <scope>NUCLEOTIDE SEQUENCE</scope>
    <source>
        <strain evidence="1">IN212</strain>
    </source>
</reference>
<sequence length="270" mass="30647">TQEIAQEVAQEVAQEITYEITQEITQEIVQETTQEITQGITKRMCGHCYINKTIEHFYHSGNDNTMFQSNTFTSDEPGITTSSDFNTVVSSGSSNIIFDNHYSDMPTDPITIASDFSNITAENFDSITSNNLNTIISSDSGSIINNEGEHDDQNNNNLEVLIYDLDEVHEIIAKKFEEAEIFSEPIKFILKVELYQDLLDEFSLDQQNLASTTDLKLIEMRFRQLASLLTIPLESGFGYYWEIRKIYLNSKNKKFSGLATAYLGCTMQDD</sequence>
<dbReference type="AlphaFoldDB" id="A0A9N9F0S9"/>
<evidence type="ECO:0000313" key="2">
    <source>
        <dbReference type="Proteomes" id="UP000789396"/>
    </source>
</evidence>
<keyword evidence="2" id="KW-1185">Reference proteome</keyword>
<protein>
    <submittedName>
        <fullName evidence="1">5461_t:CDS:1</fullName>
    </submittedName>
</protein>
<evidence type="ECO:0000313" key="1">
    <source>
        <dbReference type="EMBL" id="CAG8500419.1"/>
    </source>
</evidence>
<dbReference type="OrthoDB" id="2440775at2759"/>